<reference evidence="2 3" key="1">
    <citation type="submission" date="2018-11" db="EMBL/GenBank/DDBJ databases">
        <authorList>
            <consortium name="Pathogen Informatics"/>
        </authorList>
    </citation>
    <scope>NUCLEOTIDE SEQUENCE [LARGE SCALE GENOMIC DNA]</scope>
</reference>
<keyword evidence="1" id="KW-0732">Signal</keyword>
<evidence type="ECO:0000313" key="3">
    <source>
        <dbReference type="Proteomes" id="UP000270094"/>
    </source>
</evidence>
<name>A0A3P7JG84_STRVU</name>
<dbReference type="Proteomes" id="UP000270094">
    <property type="component" value="Unassembled WGS sequence"/>
</dbReference>
<gene>
    <name evidence="2" type="ORF">SVUK_LOCUS12212</name>
</gene>
<dbReference type="EMBL" id="UYYB01098684">
    <property type="protein sequence ID" value="VDM77214.1"/>
    <property type="molecule type" value="Genomic_DNA"/>
</dbReference>
<protein>
    <submittedName>
        <fullName evidence="2">Uncharacterized protein</fullName>
    </submittedName>
</protein>
<feature type="chain" id="PRO_5018042093" evidence="1">
    <location>
        <begin position="20"/>
        <end position="44"/>
    </location>
</feature>
<dbReference type="AlphaFoldDB" id="A0A3P7JG84"/>
<accession>A0A3P7JG84</accession>
<feature type="signal peptide" evidence="1">
    <location>
        <begin position="1"/>
        <end position="19"/>
    </location>
</feature>
<keyword evidence="3" id="KW-1185">Reference proteome</keyword>
<evidence type="ECO:0000256" key="1">
    <source>
        <dbReference type="SAM" id="SignalP"/>
    </source>
</evidence>
<proteinExistence type="predicted"/>
<evidence type="ECO:0000313" key="2">
    <source>
        <dbReference type="EMBL" id="VDM77214.1"/>
    </source>
</evidence>
<organism evidence="2 3">
    <name type="scientific">Strongylus vulgaris</name>
    <name type="common">Blood worm</name>
    <dbReference type="NCBI Taxonomy" id="40348"/>
    <lineage>
        <taxon>Eukaryota</taxon>
        <taxon>Metazoa</taxon>
        <taxon>Ecdysozoa</taxon>
        <taxon>Nematoda</taxon>
        <taxon>Chromadorea</taxon>
        <taxon>Rhabditida</taxon>
        <taxon>Rhabditina</taxon>
        <taxon>Rhabditomorpha</taxon>
        <taxon>Strongyloidea</taxon>
        <taxon>Strongylidae</taxon>
        <taxon>Strongylus</taxon>
    </lineage>
</organism>
<dbReference type="OrthoDB" id="10062280at2759"/>
<sequence>MQLLLDLVVHLQTAGVTTCCYGDFMRPLGYAPLLDYLNEGKDKS</sequence>